<comment type="caution">
    <text evidence="2">The sequence shown here is derived from an EMBL/GenBank/DDBJ whole genome shotgun (WGS) entry which is preliminary data.</text>
</comment>
<evidence type="ECO:0000313" key="3">
    <source>
        <dbReference type="Proteomes" id="UP000789570"/>
    </source>
</evidence>
<dbReference type="AlphaFoldDB" id="A0A9N9FAE0"/>
<name>A0A9N9FAE0_9GLOM</name>
<feature type="domain" description="Serine-threonine/tyrosine-protein kinase catalytic" evidence="1">
    <location>
        <begin position="77"/>
        <end position="231"/>
    </location>
</feature>
<dbReference type="EMBL" id="CAJVPQ010000934">
    <property type="protein sequence ID" value="CAG8520774.1"/>
    <property type="molecule type" value="Genomic_DNA"/>
</dbReference>
<evidence type="ECO:0000259" key="1">
    <source>
        <dbReference type="Pfam" id="PF07714"/>
    </source>
</evidence>
<evidence type="ECO:0000313" key="2">
    <source>
        <dbReference type="EMBL" id="CAG8520774.1"/>
    </source>
</evidence>
<dbReference type="InterPro" id="IPR001245">
    <property type="entry name" value="Ser-Thr/Tyr_kinase_cat_dom"/>
</dbReference>
<proteinExistence type="predicted"/>
<dbReference type="OrthoDB" id="6718656at2759"/>
<dbReference type="Pfam" id="PF07714">
    <property type="entry name" value="PK_Tyr_Ser-Thr"/>
    <property type="match status" value="1"/>
</dbReference>
<sequence length="331" mass="38874">MEAKENCSDCGKRVSVGWCKECEIGAFKENFTIWASGNIDIDNFIKHTQLNATGCLDYLEFIDFEQFGLIEKTNKGGAFSEIYSAIWMEGPRWTWNDVAEQYIRNGPIKVALKRYNDSQNINENFLAQFYDFHRSLNGGSIADCFGITKDPSSSNYMFVMKYYDDSDLYSYIEESHGNLDWKDIITTLWGLSTEIIRVQQIGSCYGNLHGGNVLVEDGNIRITDIELFFQVERWVTAIDDSNISEFNNIDEKETLDSERNKLHRQGFYHKDIFTKKYKFTFRRYKLNIDWQKLKSVFQRYRLAKIQIGKKYKSVVEDTGWQRYKLAKKYNR</sequence>
<accession>A0A9N9FAE0</accession>
<dbReference type="Proteomes" id="UP000789570">
    <property type="component" value="Unassembled WGS sequence"/>
</dbReference>
<dbReference type="Gene3D" id="1.10.510.10">
    <property type="entry name" value="Transferase(Phosphotransferase) domain 1"/>
    <property type="match status" value="1"/>
</dbReference>
<keyword evidence="3" id="KW-1185">Reference proteome</keyword>
<gene>
    <name evidence="2" type="ORF">FCALED_LOCUS4686</name>
</gene>
<dbReference type="GO" id="GO:0004672">
    <property type="term" value="F:protein kinase activity"/>
    <property type="evidence" value="ECO:0007669"/>
    <property type="project" value="InterPro"/>
</dbReference>
<protein>
    <submittedName>
        <fullName evidence="2">16463_t:CDS:1</fullName>
    </submittedName>
</protein>
<reference evidence="2" key="1">
    <citation type="submission" date="2021-06" db="EMBL/GenBank/DDBJ databases">
        <authorList>
            <person name="Kallberg Y."/>
            <person name="Tangrot J."/>
            <person name="Rosling A."/>
        </authorList>
    </citation>
    <scope>NUCLEOTIDE SEQUENCE</scope>
    <source>
        <strain evidence="2">UK204</strain>
    </source>
</reference>
<organism evidence="2 3">
    <name type="scientific">Funneliformis caledonium</name>
    <dbReference type="NCBI Taxonomy" id="1117310"/>
    <lineage>
        <taxon>Eukaryota</taxon>
        <taxon>Fungi</taxon>
        <taxon>Fungi incertae sedis</taxon>
        <taxon>Mucoromycota</taxon>
        <taxon>Glomeromycotina</taxon>
        <taxon>Glomeromycetes</taxon>
        <taxon>Glomerales</taxon>
        <taxon>Glomeraceae</taxon>
        <taxon>Funneliformis</taxon>
    </lineage>
</organism>
<dbReference type="InterPro" id="IPR011009">
    <property type="entry name" value="Kinase-like_dom_sf"/>
</dbReference>
<dbReference type="SUPFAM" id="SSF56112">
    <property type="entry name" value="Protein kinase-like (PK-like)"/>
    <property type="match status" value="1"/>
</dbReference>